<evidence type="ECO:0000256" key="1">
    <source>
        <dbReference type="ARBA" id="ARBA00022737"/>
    </source>
</evidence>
<feature type="repeat" description="ANK" evidence="3">
    <location>
        <begin position="286"/>
        <end position="318"/>
    </location>
</feature>
<dbReference type="PROSITE" id="PS50088">
    <property type="entry name" value="ANK_REPEAT"/>
    <property type="match status" value="4"/>
</dbReference>
<evidence type="ECO:0000256" key="4">
    <source>
        <dbReference type="SAM" id="Coils"/>
    </source>
</evidence>
<feature type="compositionally biased region" description="Basic and acidic residues" evidence="5">
    <location>
        <begin position="1325"/>
        <end position="1337"/>
    </location>
</feature>
<feature type="repeat" description="ANK" evidence="3">
    <location>
        <begin position="134"/>
        <end position="159"/>
    </location>
</feature>
<feature type="compositionally biased region" description="Polar residues" evidence="5">
    <location>
        <begin position="949"/>
        <end position="967"/>
    </location>
</feature>
<feature type="compositionally biased region" description="Basic and acidic residues" evidence="5">
    <location>
        <begin position="1266"/>
        <end position="1276"/>
    </location>
</feature>
<evidence type="ECO:0000313" key="8">
    <source>
        <dbReference type="Proteomes" id="UP001145742"/>
    </source>
</evidence>
<evidence type="ECO:0000256" key="2">
    <source>
        <dbReference type="ARBA" id="ARBA00023043"/>
    </source>
</evidence>
<dbReference type="InterPro" id="IPR051226">
    <property type="entry name" value="PP1_Regulatory_Subunit"/>
</dbReference>
<feature type="compositionally biased region" description="Low complexity" evidence="5">
    <location>
        <begin position="1338"/>
        <end position="1350"/>
    </location>
</feature>
<dbReference type="CDD" id="cd21944">
    <property type="entry name" value="IPD_MYPT1"/>
    <property type="match status" value="1"/>
</dbReference>
<dbReference type="Proteomes" id="UP001145742">
    <property type="component" value="Unassembled WGS sequence"/>
</dbReference>
<feature type="compositionally biased region" description="Basic residues" evidence="5">
    <location>
        <begin position="739"/>
        <end position="749"/>
    </location>
</feature>
<dbReference type="Pfam" id="PF12796">
    <property type="entry name" value="Ank_2"/>
    <property type="match status" value="2"/>
</dbReference>
<feature type="compositionally biased region" description="Acidic residues" evidence="5">
    <location>
        <begin position="412"/>
        <end position="424"/>
    </location>
</feature>
<reference evidence="7" key="1">
    <citation type="submission" date="2019-10" db="EMBL/GenBank/DDBJ databases">
        <authorList>
            <person name="Soares A.E.R."/>
            <person name="Aleixo A."/>
            <person name="Schneider P."/>
            <person name="Miyaki C.Y."/>
            <person name="Schneider M.P."/>
            <person name="Mello C."/>
            <person name="Vasconcelos A.T.R."/>
        </authorList>
    </citation>
    <scope>NUCLEOTIDE SEQUENCE</scope>
    <source>
        <tissue evidence="7">Muscle</tissue>
    </source>
</reference>
<feature type="compositionally biased region" description="Basic residues" evidence="5">
    <location>
        <begin position="895"/>
        <end position="906"/>
    </location>
</feature>
<dbReference type="PANTHER" id="PTHR24179:SF20">
    <property type="entry name" value="PROTEIN PHOSPHATASE 1 REGULATORY SUBUNIT 12A"/>
    <property type="match status" value="1"/>
</dbReference>
<gene>
    <name evidence="7" type="primary">PPP1R12A</name>
    <name evidence="7" type="ORF">WISP_138385</name>
</gene>
<feature type="compositionally biased region" description="Low complexity" evidence="5">
    <location>
        <begin position="700"/>
        <end position="716"/>
    </location>
</feature>
<feature type="region of interest" description="Disordered" evidence="5">
    <location>
        <begin position="700"/>
        <end position="998"/>
    </location>
</feature>
<protein>
    <submittedName>
        <fullName evidence="7">Protein phosphatase 1 regulatory subunit 12A</fullName>
    </submittedName>
</protein>
<feature type="compositionally biased region" description="Low complexity" evidence="5">
    <location>
        <begin position="562"/>
        <end position="573"/>
    </location>
</feature>
<feature type="compositionally biased region" description="Polar residues" evidence="5">
    <location>
        <begin position="357"/>
        <end position="371"/>
    </location>
</feature>
<dbReference type="Gene3D" id="1.25.40.20">
    <property type="entry name" value="Ankyrin repeat-containing domain"/>
    <property type="match status" value="2"/>
</dbReference>
<feature type="region of interest" description="Disordered" evidence="5">
    <location>
        <begin position="497"/>
        <end position="533"/>
    </location>
</feature>
<dbReference type="InterPro" id="IPR036770">
    <property type="entry name" value="Ankyrin_rpt-contain_sf"/>
</dbReference>
<keyword evidence="1" id="KW-0677">Repeat</keyword>
<feature type="compositionally biased region" description="Basic and acidic residues" evidence="5">
    <location>
        <begin position="373"/>
        <end position="384"/>
    </location>
</feature>
<dbReference type="EMBL" id="WHWB01034693">
    <property type="protein sequence ID" value="KAJ7405742.1"/>
    <property type="molecule type" value="Genomic_DNA"/>
</dbReference>
<dbReference type="InterPro" id="IPR002110">
    <property type="entry name" value="Ankyrin_rpt"/>
</dbReference>
<feature type="compositionally biased region" description="Low complexity" evidence="5">
    <location>
        <begin position="645"/>
        <end position="658"/>
    </location>
</feature>
<keyword evidence="8" id="KW-1185">Reference proteome</keyword>
<feature type="compositionally biased region" description="Polar residues" evidence="5">
    <location>
        <begin position="1277"/>
        <end position="1314"/>
    </location>
</feature>
<dbReference type="Pfam" id="PF15898">
    <property type="entry name" value="PRKG1_interact"/>
    <property type="match status" value="1"/>
</dbReference>
<dbReference type="SUPFAM" id="SSF48403">
    <property type="entry name" value="Ankyrin repeat"/>
    <property type="match status" value="1"/>
</dbReference>
<keyword evidence="2 3" id="KW-0040">ANK repeat</keyword>
<evidence type="ECO:0000256" key="5">
    <source>
        <dbReference type="SAM" id="MobiDB-lite"/>
    </source>
</evidence>
<dbReference type="Gene3D" id="6.10.140.390">
    <property type="match status" value="1"/>
</dbReference>
<evidence type="ECO:0000259" key="6">
    <source>
        <dbReference type="Pfam" id="PF15898"/>
    </source>
</evidence>
<sequence>MRFASAHLSGLSGSLWMISLPSSVSVHAQLGLVRTFAEGTLDPTLSMSPARMWNRIGPGTNQRGTALTSSLHVDSELLTTTLSCGIQTVLSPLSGSFIKSMSLQVREKDISETVSNALRKTRGFINPVNVLKVLACIDDNVDMVKFLVENGANINQPDNEGWIPLHAAASCGYLDIAEYLISQGAHVGAVNSEGDTPLDIAEEEAMEELLQNEVNRQGVDIESARKEEERIMLRDARQWLNSGHINDVRHAKSGGTALHVAAAKGYTEVLKLLIQAHYDVNIKDYDGWTPLHAAAHWGKEEACRILVENLCDMEAVNKVGQTAFDVADEDILGYLEELQKKQNLLHSEKREKKSPLIESTANMDNNQTQKTFKNKETLIMEQEKNASSIESLEQEKADEEEEGKKDESSCSSEEEEDDDSESEAETDKTKTLAANNANTTSTQSASVAVTAPSVAGGQGAPTSPVKKYDFIPPIMPVMESVDPASWRQGLRKTGIVLVPNKGDKSMFPTSTTKVSPKDEERKDESPASWRLGLRKTGSYGALAEITASKEAQKEKDSSGVMRSASSPRLSSSLDNKEKEKDGKGTRLAYVAPTIPRRLASTSDIDEKENSGSFGRRQDDLISSNVPSTASTVTSSAGLQKTLPASTNTTTKSTTGSTSAGVQSSTSNRLWAEDSTEKEKDSVPTAVTVPVAPSVVNATATTTAMTTATSGTVSSTSEVRERRRSYLTPVRDEESESQRKARSRQARQSRRSTQGVTLTDLQEAEKTIGRSRPTRTREQENEEKEKEEKEKQDKEKQEEKKESETKDDDYRQRYSRTVEEPYHRYRPTSTSTSSSSTSSLSTSTSSLSTSSQLNRPNSLIGITSAYSRSGTKESEREGGKNEEEKEEDKSQPKSIRERRRPREKRRPTGVSFWTQDSDENEQDHQSDSEEGTNKRESQRIVIQNVDKISDTQSDSLSRYDSGSLSVSSGDRYDSAQGRSGSQSYLEDRKPYSSRLEKEDSPDFRKLYEQILAENEKLKAQLHDTNMELTDLKLQLEKTTQRQERYADRSLLEMEKRGIFDIRNVMEDGEFTGRLDGSYSQRFKERSWKFMDKKRTRYFYKKMTGVGYTELHWRCSCTSAHRKRNKQEEMGALAQSQSSYVTGIRETWWDDSCDCCVKMDKYRFIRRDGQGRQGEGVTDVVEGLEYMDLAVGNGTAESYWIRVKGQTDGVVRVCYRQPSLDDNTDVATFGMKYKNIILGEGWEGFGNPKPNVPHRLPKSLDEYEDDEAGQKERKKEDALTQQNTIQNESSIADTSGSYLLQDSSRMVSSRYKSTANAPEDDAPNRYSRTERTTYSRYSRDANSSGSSLPSNSLEKKIEELERELAKERQENARLMKMTQDKEELIGKLKEEIDLLNRDLDDIEDENEQLKQENKTLLKVVGQLTSIFFSPPGFFLKRKLLPPEKTFFNTFKLGSFYSLMRILTSANPKPPGLLLTSTDEVTGELYGECKGPPYGKSLRHLMRSRCPALSVVTVSNYVLIVKWERKTSLAGGKAISQGLKRPKHPE</sequence>
<feature type="region of interest" description="Disordered" evidence="5">
    <location>
        <begin position="1242"/>
        <end position="1351"/>
    </location>
</feature>
<dbReference type="InterPro" id="IPR031775">
    <property type="entry name" value="PRKG1_interact"/>
</dbReference>
<feature type="compositionally biased region" description="Basic and acidic residues" evidence="5">
    <location>
        <begin position="515"/>
        <end position="525"/>
    </location>
</feature>
<dbReference type="PROSITE" id="PS50297">
    <property type="entry name" value="ANK_REP_REGION"/>
    <property type="match status" value="3"/>
</dbReference>
<feature type="compositionally biased region" description="Basic and acidic residues" evidence="5">
    <location>
        <begin position="729"/>
        <end position="738"/>
    </location>
</feature>
<accession>A0ABQ9CMU6</accession>
<feature type="compositionally biased region" description="Low complexity" evidence="5">
    <location>
        <begin position="433"/>
        <end position="447"/>
    </location>
</feature>
<feature type="compositionally biased region" description="Basic and acidic residues" evidence="5">
    <location>
        <begin position="869"/>
        <end position="894"/>
    </location>
</feature>
<feature type="compositionally biased region" description="Low complexity" evidence="5">
    <location>
        <begin position="827"/>
        <end position="850"/>
    </location>
</feature>
<feature type="compositionally biased region" description="Basic and acidic residues" evidence="5">
    <location>
        <begin position="774"/>
        <end position="822"/>
    </location>
</feature>
<feature type="compositionally biased region" description="Basic and acidic residues" evidence="5">
    <location>
        <begin position="574"/>
        <end position="584"/>
    </location>
</feature>
<feature type="compositionally biased region" description="Low complexity" evidence="5">
    <location>
        <begin position="622"/>
        <end position="636"/>
    </location>
</feature>
<feature type="compositionally biased region" description="Basic and acidic residues" evidence="5">
    <location>
        <begin position="346"/>
        <end position="355"/>
    </location>
</feature>
<evidence type="ECO:0000313" key="7">
    <source>
        <dbReference type="EMBL" id="KAJ7405742.1"/>
    </source>
</evidence>
<dbReference type="PANTHER" id="PTHR24179">
    <property type="entry name" value="PROTEIN PHOSPHATASE 1 REGULATORY SUBUNIT 12"/>
    <property type="match status" value="1"/>
</dbReference>
<feature type="compositionally biased region" description="Basic and acidic residues" evidence="5">
    <location>
        <begin position="921"/>
        <end position="937"/>
    </location>
</feature>
<proteinExistence type="predicted"/>
<organism evidence="7 8">
    <name type="scientific">Willisornis vidua</name>
    <name type="common">Xingu scale-backed antbird</name>
    <dbReference type="NCBI Taxonomy" id="1566151"/>
    <lineage>
        <taxon>Eukaryota</taxon>
        <taxon>Metazoa</taxon>
        <taxon>Chordata</taxon>
        <taxon>Craniata</taxon>
        <taxon>Vertebrata</taxon>
        <taxon>Euteleostomi</taxon>
        <taxon>Archelosauria</taxon>
        <taxon>Archosauria</taxon>
        <taxon>Dinosauria</taxon>
        <taxon>Saurischia</taxon>
        <taxon>Theropoda</taxon>
        <taxon>Coelurosauria</taxon>
        <taxon>Aves</taxon>
        <taxon>Neognathae</taxon>
        <taxon>Neoaves</taxon>
        <taxon>Telluraves</taxon>
        <taxon>Australaves</taxon>
        <taxon>Passeriformes</taxon>
        <taxon>Thamnophilidae</taxon>
        <taxon>Willisornis</taxon>
    </lineage>
</organism>
<feature type="compositionally biased region" description="Basic and acidic residues" evidence="5">
    <location>
        <begin position="670"/>
        <end position="681"/>
    </location>
</feature>
<feature type="domain" description="cGMP-dependent protein kinase interacting" evidence="6">
    <location>
        <begin position="1001"/>
        <end position="1055"/>
    </location>
</feature>
<dbReference type="Gene3D" id="6.10.250.1820">
    <property type="match status" value="1"/>
</dbReference>
<feature type="compositionally biased region" description="Basic and acidic residues" evidence="5">
    <location>
        <begin position="984"/>
        <end position="998"/>
    </location>
</feature>
<feature type="coiled-coil region" evidence="4">
    <location>
        <begin position="1006"/>
        <end position="1047"/>
    </location>
</feature>
<feature type="repeat" description="ANK" evidence="3">
    <location>
        <begin position="160"/>
        <end position="192"/>
    </location>
</feature>
<keyword evidence="4" id="KW-0175">Coiled coil</keyword>
<dbReference type="SMART" id="SM00248">
    <property type="entry name" value="ANK"/>
    <property type="match status" value="5"/>
</dbReference>
<feature type="compositionally biased region" description="Polar residues" evidence="5">
    <location>
        <begin position="851"/>
        <end position="868"/>
    </location>
</feature>
<name>A0ABQ9CMU6_9PASS</name>
<evidence type="ECO:0000256" key="3">
    <source>
        <dbReference type="PROSITE-ProRule" id="PRU00023"/>
    </source>
</evidence>
<feature type="region of interest" description="Disordered" evidence="5">
    <location>
        <begin position="345"/>
        <end position="447"/>
    </location>
</feature>
<comment type="caution">
    <text evidence="7">The sequence shown here is derived from an EMBL/GenBank/DDBJ whole genome shotgun (WGS) entry which is preliminary data.</text>
</comment>
<feature type="compositionally biased region" description="Polar residues" evidence="5">
    <location>
        <begin position="659"/>
        <end position="668"/>
    </location>
</feature>
<feature type="repeat" description="ANK" evidence="3">
    <location>
        <begin position="253"/>
        <end position="285"/>
    </location>
</feature>
<feature type="region of interest" description="Disordered" evidence="5">
    <location>
        <begin position="545"/>
        <end position="685"/>
    </location>
</feature>